<dbReference type="Gene3D" id="2.40.50.100">
    <property type="match status" value="1"/>
</dbReference>
<dbReference type="SUPFAM" id="SSF111369">
    <property type="entry name" value="HlyD-like secretion proteins"/>
    <property type="match status" value="1"/>
</dbReference>
<dbReference type="PANTHER" id="PTHR30469">
    <property type="entry name" value="MULTIDRUG RESISTANCE PROTEIN MDTA"/>
    <property type="match status" value="1"/>
</dbReference>
<protein>
    <submittedName>
        <fullName evidence="5">Efflux RND transporter periplasmic adaptor subunit</fullName>
    </submittedName>
</protein>
<feature type="domain" description="CusB-like beta-barrel" evidence="4">
    <location>
        <begin position="199"/>
        <end position="272"/>
    </location>
</feature>
<evidence type="ECO:0000313" key="5">
    <source>
        <dbReference type="EMBL" id="NMQ19533.1"/>
    </source>
</evidence>
<feature type="domain" description="Multidrug resistance protein MdtA-like barrel-sandwich hybrid" evidence="3">
    <location>
        <begin position="70"/>
        <end position="190"/>
    </location>
</feature>
<organism evidence="5 6">
    <name type="scientific">Candidatus Competibacter phosphatis</name>
    <dbReference type="NCBI Taxonomy" id="221280"/>
    <lineage>
        <taxon>Bacteria</taxon>
        <taxon>Pseudomonadati</taxon>
        <taxon>Pseudomonadota</taxon>
        <taxon>Gammaproteobacteria</taxon>
        <taxon>Candidatus Competibacteraceae</taxon>
        <taxon>Candidatus Competibacter</taxon>
    </lineage>
</organism>
<dbReference type="Gene3D" id="1.10.287.470">
    <property type="entry name" value="Helix hairpin bin"/>
    <property type="match status" value="1"/>
</dbReference>
<dbReference type="InterPro" id="IPR058624">
    <property type="entry name" value="MdtA-like_HH"/>
</dbReference>
<reference evidence="5 6" key="1">
    <citation type="submission" date="2019-03" db="EMBL/GenBank/DDBJ databases">
        <title>Metabolic reconstructions from genomes of highly enriched 'Candidatus Accumulibacter' and 'Candidatus Competibacter' bioreactor populations.</title>
        <authorList>
            <person name="Annavajhala M.K."/>
            <person name="Welles L."/>
            <person name="Abbas B."/>
            <person name="Sorokin D."/>
            <person name="Park H."/>
            <person name="Van Loosdrecht M."/>
            <person name="Chandran K."/>
        </authorList>
    </citation>
    <scope>NUCLEOTIDE SEQUENCE [LARGE SCALE GENOMIC DNA]</scope>
    <source>
        <strain evidence="5 6">SBR_G</strain>
    </source>
</reference>
<dbReference type="RefSeq" id="WP_169248790.1">
    <property type="nucleotide sequence ID" value="NZ_SPMZ01000028.1"/>
</dbReference>
<dbReference type="InterPro" id="IPR006143">
    <property type="entry name" value="RND_pump_MFP"/>
</dbReference>
<dbReference type="Proteomes" id="UP000760480">
    <property type="component" value="Unassembled WGS sequence"/>
</dbReference>
<dbReference type="Gene3D" id="2.40.30.170">
    <property type="match status" value="1"/>
</dbReference>
<comment type="caution">
    <text evidence="5">The sequence shown here is derived from an EMBL/GenBank/DDBJ whole genome shotgun (WGS) entry which is preliminary data.</text>
</comment>
<comment type="similarity">
    <text evidence="1">Belongs to the membrane fusion protein (MFP) (TC 8.A.1) family.</text>
</comment>
<proteinExistence type="inferred from homology"/>
<dbReference type="NCBIfam" id="TIGR01730">
    <property type="entry name" value="RND_mfp"/>
    <property type="match status" value="1"/>
</dbReference>
<evidence type="ECO:0000256" key="1">
    <source>
        <dbReference type="ARBA" id="ARBA00009477"/>
    </source>
</evidence>
<evidence type="ECO:0000259" key="3">
    <source>
        <dbReference type="Pfam" id="PF25917"/>
    </source>
</evidence>
<evidence type="ECO:0000259" key="2">
    <source>
        <dbReference type="Pfam" id="PF25876"/>
    </source>
</evidence>
<feature type="domain" description="Multidrug resistance protein MdtA-like alpha-helical hairpin" evidence="2">
    <location>
        <begin position="106"/>
        <end position="163"/>
    </location>
</feature>
<dbReference type="Gene3D" id="2.40.420.20">
    <property type="match status" value="1"/>
</dbReference>
<evidence type="ECO:0000313" key="6">
    <source>
        <dbReference type="Proteomes" id="UP000760480"/>
    </source>
</evidence>
<gene>
    <name evidence="5" type="ORF">E4P82_10220</name>
</gene>
<keyword evidence="6" id="KW-1185">Reference proteome</keyword>
<evidence type="ECO:0000259" key="4">
    <source>
        <dbReference type="Pfam" id="PF25954"/>
    </source>
</evidence>
<dbReference type="Pfam" id="PF25917">
    <property type="entry name" value="BSH_RND"/>
    <property type="match status" value="1"/>
</dbReference>
<dbReference type="InterPro" id="IPR058792">
    <property type="entry name" value="Beta-barrel_RND_2"/>
</dbReference>
<dbReference type="Pfam" id="PF25954">
    <property type="entry name" value="Beta-barrel_RND_2"/>
    <property type="match status" value="1"/>
</dbReference>
<accession>A0ABX1TN20</accession>
<name>A0ABX1TN20_9GAMM</name>
<dbReference type="Pfam" id="PF25876">
    <property type="entry name" value="HH_MFP_RND"/>
    <property type="match status" value="1"/>
</dbReference>
<dbReference type="InterPro" id="IPR058625">
    <property type="entry name" value="MdtA-like_BSH"/>
</dbReference>
<dbReference type="EMBL" id="SPMZ01000028">
    <property type="protein sequence ID" value="NMQ19533.1"/>
    <property type="molecule type" value="Genomic_DNA"/>
</dbReference>
<dbReference type="PANTHER" id="PTHR30469:SF11">
    <property type="entry name" value="BLL4320 PROTEIN"/>
    <property type="match status" value="1"/>
</dbReference>
<sequence>MAKKIILALIGVLLLVGSLAGLKVLQFQTMFAQGANFTPPPETVTTAEVTRDTWQPTLTAVGSIAPVQGVMLSAEVAGTVKQIAFESGANVRAGELLVELDSGVEQAQLRSVVASAELARANLVRARDLRGKNMVSQADLDSANAQAKQADAQIDNIRAVIEKKTIRAPFAGRAGIRQVNLGQFLDTGTSIVTLQSLDPVYVNFSLPQQRLAQLKTGLTVRVTTDAFPDRDFEGKLTAINPEVETVTRNVRMQATLANPSGLLRPGMYVDVAAVLPATEQVLMIPATAVLYAPYGDSVFVVEDKKDEKTGAVDKVLNQQFVRLGKTRGDFVVVDSGLSAGQTIVTTGLFKLRNGMAVVIDNKLAPDFQINPKPTDS</sequence>